<feature type="compositionally biased region" description="Polar residues" evidence="1">
    <location>
        <begin position="363"/>
        <end position="376"/>
    </location>
</feature>
<feature type="compositionally biased region" description="Basic and acidic residues" evidence="1">
    <location>
        <begin position="286"/>
        <end position="308"/>
    </location>
</feature>
<dbReference type="EMBL" id="LT594502">
    <property type="protein sequence ID" value="SBT81132.1"/>
    <property type="molecule type" value="Genomic_DNA"/>
</dbReference>
<dbReference type="VEuPathDB" id="PlasmoDB:PmUG01_14079500"/>
<feature type="region of interest" description="Disordered" evidence="1">
    <location>
        <begin position="481"/>
        <end position="519"/>
    </location>
</feature>
<gene>
    <name evidence="2" type="primary">PmlGA01_140063300</name>
    <name evidence="2" type="ORF">PMLGA01_140063300</name>
</gene>
<protein>
    <recommendedName>
        <fullName evidence="4">Clathrin adaptor domain-containing protein</fullName>
    </recommendedName>
</protein>
<evidence type="ECO:0000313" key="3">
    <source>
        <dbReference type="Proteomes" id="UP000219799"/>
    </source>
</evidence>
<organism evidence="2 3">
    <name type="scientific">Plasmodium malariae</name>
    <dbReference type="NCBI Taxonomy" id="5858"/>
    <lineage>
        <taxon>Eukaryota</taxon>
        <taxon>Sar</taxon>
        <taxon>Alveolata</taxon>
        <taxon>Apicomplexa</taxon>
        <taxon>Aconoidasida</taxon>
        <taxon>Haemosporida</taxon>
        <taxon>Plasmodiidae</taxon>
        <taxon>Plasmodium</taxon>
        <taxon>Plasmodium (Plasmodium)</taxon>
    </lineage>
</organism>
<dbReference type="InterPro" id="IPR013041">
    <property type="entry name" value="Clathrin_app_Ig-like_sf"/>
</dbReference>
<feature type="compositionally biased region" description="Low complexity" evidence="1">
    <location>
        <begin position="309"/>
        <end position="319"/>
    </location>
</feature>
<sequence length="1028" mass="119440">MSICKSKYKNAVSEDDKLLFKACTESTEYLHIYFNDLREYLYRSKKYEELNNFCYNILRNIKNPAMSRITALKVISLSLVLKARNADLRVYKEIITYAYKLLKRDQEGENKKYFSYFGHSTNQEKNAIVTESKNLLKTIKIMKLRNDSKELKFINTIFNKMEENRIEIPEGYTSSYSILLNDFKISKKDLFEMLEDEFVNHLKVDSVYTNYVRLLNQIKEKTVEFLENGEYELYCRFMDVIQIKYEQMEHKNICLMFAHVACSEMQEEEELNIRYESYVLSCPHKTNEKNEAKVTNRENSKKKNELKKSLNNIFANSSIDSEEEKEKKNNTNSDKNSSNDKNNKNNALSQSDHPFSALPSFISKKNSNDGNESKPLSKNMPMSFSKFTTSFSKRFPSSNSINDENEKSSMVVSKENIKKYDSHDKEEEVKDNTNTTNFYPFGINKDIVEKRDKCKKEVIGEMGKDEDTALIREDNSKNIAKEKKKKKKETGIEKETEAGIGKGTGTGTGTELTKDNGIKENFIFPEENISNKGKGEIREKGPFKKHSSLKSVSFDIAEDEYIKLGIKNAKGEADIPGNDRRCEMACNKFNDDENKIINEFNLFLNKQKKGTDTHMGDAHKDDAHKSVKEFKNTASSESSVLWNYVISKSKFYELKEDFVNYNKFLLEKEKRGKEETLGNLLGMSKYIDIKKKKKNNNNTNKRKGRKMNPEEFNCIIDKFTKNINTDLTLRSYDYRKGPPQQDVSSYTLNANCKCAVDQTYVGEYTAATVKNESSRVSSFNKYFTANDNIFFVQKTILKNSSLLFSDDNMEISIDQNYYDINGIIKIYLKNKKFVNFYDVDIQITNKILFPLRFKFLSYEKMLCTSSTNCYEMAVKCQHMYKGFPLIKISYRMQDMFRKSIELRLPIPINKFMKSMKITKDVFDKFWNNENFNLYKKEKIINKGEMVDNESIVVDACLGDALNVCYIDDKIYLCGSYTDNSSALENYFVLVGIEVVKKKLKIICKSNNPTLSSAILFLIVLILKKHTQK</sequence>
<name>A0A1C3L3K4_PLAMA</name>
<feature type="region of interest" description="Disordered" evidence="1">
    <location>
        <begin position="286"/>
        <end position="382"/>
    </location>
</feature>
<evidence type="ECO:0000313" key="2">
    <source>
        <dbReference type="EMBL" id="SBT81132.1"/>
    </source>
</evidence>
<dbReference type="Gene3D" id="2.60.40.1230">
    <property type="match status" value="1"/>
</dbReference>
<accession>A0A1C3L3K4</accession>
<dbReference type="Proteomes" id="UP000219799">
    <property type="component" value="Chromosome 14"/>
</dbReference>
<reference evidence="2 3" key="1">
    <citation type="submission" date="2016-06" db="EMBL/GenBank/DDBJ databases">
        <authorList>
            <consortium name="Pathogen Informatics"/>
        </authorList>
    </citation>
    <scope>NUCLEOTIDE SEQUENCE [LARGE SCALE GENOMIC DNA]</scope>
    <source>
        <strain evidence="2">PmlGA01</strain>
    </source>
</reference>
<dbReference type="AlphaFoldDB" id="A0A1C3L3K4"/>
<dbReference type="SUPFAM" id="SSF49348">
    <property type="entry name" value="Clathrin adaptor appendage domain"/>
    <property type="match status" value="1"/>
</dbReference>
<proteinExistence type="predicted"/>
<evidence type="ECO:0008006" key="4">
    <source>
        <dbReference type="Google" id="ProtNLM"/>
    </source>
</evidence>
<evidence type="ECO:0000256" key="1">
    <source>
        <dbReference type="SAM" id="MobiDB-lite"/>
    </source>
</evidence>